<feature type="region of interest" description="Disordered" evidence="1">
    <location>
        <begin position="591"/>
        <end position="705"/>
    </location>
</feature>
<evidence type="ECO:0000313" key="3">
    <source>
        <dbReference type="EMBL" id="ROW07011.1"/>
    </source>
</evidence>
<evidence type="ECO:0000313" key="4">
    <source>
        <dbReference type="Proteomes" id="UP000285146"/>
    </source>
</evidence>
<organism evidence="3 4">
    <name type="scientific">Cytospora leucostoma</name>
    <dbReference type="NCBI Taxonomy" id="1230097"/>
    <lineage>
        <taxon>Eukaryota</taxon>
        <taxon>Fungi</taxon>
        <taxon>Dikarya</taxon>
        <taxon>Ascomycota</taxon>
        <taxon>Pezizomycotina</taxon>
        <taxon>Sordariomycetes</taxon>
        <taxon>Sordariomycetidae</taxon>
        <taxon>Diaporthales</taxon>
        <taxon>Cytosporaceae</taxon>
        <taxon>Cytospora</taxon>
    </lineage>
</organism>
<dbReference type="AlphaFoldDB" id="A0A423WUH6"/>
<feature type="compositionally biased region" description="Polar residues" evidence="1">
    <location>
        <begin position="693"/>
        <end position="705"/>
    </location>
</feature>
<comment type="caution">
    <text evidence="3">The sequence shown here is derived from an EMBL/GenBank/DDBJ whole genome shotgun (WGS) entry which is preliminary data.</text>
</comment>
<protein>
    <submittedName>
        <fullName evidence="3">Uncharacterized protein</fullName>
    </submittedName>
</protein>
<keyword evidence="2" id="KW-0812">Transmembrane</keyword>
<proteinExistence type="predicted"/>
<reference evidence="3 4" key="1">
    <citation type="submission" date="2015-09" db="EMBL/GenBank/DDBJ databases">
        <title>Host preference determinants of Valsa canker pathogens revealed by comparative genomics.</title>
        <authorList>
            <person name="Yin Z."/>
            <person name="Huang L."/>
        </authorList>
    </citation>
    <scope>NUCLEOTIDE SEQUENCE [LARGE SCALE GENOMIC DNA]</scope>
    <source>
        <strain evidence="3 4">SXYLt</strain>
    </source>
</reference>
<sequence>MGATLTLDRTYGNLLIAFTATFVGIVATASWRIACLIFHRTYSTSDARDALHHQRQAILRNSSSAAAGFWTVYQLAWTWRRDAKDVLARTLPALIFSAVSFCAFTVAGGFSSSISSGVGNEVLLDGRHCGYVYARGTPIDDAATTKSYEAKTIINVANHAQQCYSGNAPGVFDCTNFVRDHIGGTIDNQAACPFHDGICRSNDSNIRLDSGYIDSREDFGLNMPDDQRIFFRQVLHCAPLNTQGSARNSSTSSDNYTQYCSMPAITANGTTWAEYSSFTPNENIYRPDADIYLIFLSGNGVKFRKPNEDPWYRGFVPDGIRYLGNDPQRHAVVYRPDEAASPMGCIQQYQYCNADRQCGELASFTDSIAKSAPLFNFTLEAVWGNANYSGPVASHFSWFQDIIYTAYGLGTLLDTLGILSLMSRQSLVQGGWEHLPNNQWQIDITHWWATLLASSQAAFVNVAHGPTEPSVLAYTKYPQNSYMKEMCDNQKIRSTDYTSFSVFGLYFTFITGAIIILISYSMETLLYWLHQHRRYKSHAYMEWSADGTLQLQRLAFQGLGTEIWSGYTDAIPKTQHGCLLIDLAMAYPADKSGEATPENPPAVPAETGFVSPASGASISGSDPMRRSMDIGPGQSSLSTSLAPAPSPRTSNAADRSKSPPSSGSEPAGQLQSGDVAFQQTSSISATIAPAQVDVNSQQQPGFHPR</sequence>
<feature type="compositionally biased region" description="Low complexity" evidence="1">
    <location>
        <begin position="635"/>
        <end position="650"/>
    </location>
</feature>
<accession>A0A423WUH6</accession>
<feature type="compositionally biased region" description="Polar residues" evidence="1">
    <location>
        <begin position="658"/>
        <end position="685"/>
    </location>
</feature>
<keyword evidence="2" id="KW-1133">Transmembrane helix</keyword>
<evidence type="ECO:0000256" key="2">
    <source>
        <dbReference type="SAM" id="Phobius"/>
    </source>
</evidence>
<dbReference type="InParanoid" id="A0A423WUH6"/>
<dbReference type="EMBL" id="LKEB01000040">
    <property type="protein sequence ID" value="ROW07011.1"/>
    <property type="molecule type" value="Genomic_DNA"/>
</dbReference>
<dbReference type="OrthoDB" id="3540210at2759"/>
<gene>
    <name evidence="3" type="ORF">VPNG_06668</name>
</gene>
<name>A0A423WUH6_9PEZI</name>
<feature type="transmembrane region" description="Helical" evidence="2">
    <location>
        <begin position="503"/>
        <end position="529"/>
    </location>
</feature>
<keyword evidence="2" id="KW-0472">Membrane</keyword>
<feature type="transmembrane region" description="Helical" evidence="2">
    <location>
        <begin position="14"/>
        <end position="38"/>
    </location>
</feature>
<feature type="transmembrane region" description="Helical" evidence="2">
    <location>
        <begin position="90"/>
        <end position="110"/>
    </location>
</feature>
<evidence type="ECO:0000256" key="1">
    <source>
        <dbReference type="SAM" id="MobiDB-lite"/>
    </source>
</evidence>
<dbReference type="Proteomes" id="UP000285146">
    <property type="component" value="Unassembled WGS sequence"/>
</dbReference>
<keyword evidence="4" id="KW-1185">Reference proteome</keyword>